<sequence length="177" mass="20373">MDLLSTSTRNHFESNKTALELATLGATRLTIQNLFNSCSLNVRNEIDERRKERTVPLTRSGKVSSFLEFSNLEAYQLTAAFYQTYTLLTKDPDIEKPIDPKAFLESYQVLSVTYDHQSCRDHLDINRALSVLLKIREHSLKMVKCQSRECHCLYIVKFEKDLTVCPFCGSRNRESGL</sequence>
<dbReference type="EMBL" id="CP115922">
    <property type="protein sequence ID" value="XCD19098.1"/>
    <property type="molecule type" value="Genomic_DNA"/>
</dbReference>
<dbReference type="AlphaFoldDB" id="A0AAU8BT99"/>
<dbReference type="KEGG" id="vck:PG915_24490"/>
<proteinExistence type="predicted"/>
<reference evidence="1" key="1">
    <citation type="submission" date="2023-01" db="EMBL/GenBank/DDBJ databases">
        <title>Vibrio sp. CB1-14 genome sequencing.</title>
        <authorList>
            <person name="Otstavnykh N."/>
            <person name="Isaeva M."/>
            <person name="Meleshko D."/>
        </authorList>
    </citation>
    <scope>NUCLEOTIDE SEQUENCE</scope>
    <source>
        <strain evidence="1">CB1-14</strain>
        <plasmid evidence="1">p1</plasmid>
    </source>
</reference>
<evidence type="ECO:0000313" key="1">
    <source>
        <dbReference type="EMBL" id="XCD19098.1"/>
    </source>
</evidence>
<geneLocation type="plasmid" evidence="1">
    <name>p1</name>
</geneLocation>
<evidence type="ECO:0008006" key="2">
    <source>
        <dbReference type="Google" id="ProtNLM"/>
    </source>
</evidence>
<organism evidence="1">
    <name type="scientific">Vibrio chaetopteri</name>
    <dbReference type="NCBI Taxonomy" id="3016528"/>
    <lineage>
        <taxon>Bacteria</taxon>
        <taxon>Pseudomonadati</taxon>
        <taxon>Pseudomonadota</taxon>
        <taxon>Gammaproteobacteria</taxon>
        <taxon>Vibrionales</taxon>
        <taxon>Vibrionaceae</taxon>
        <taxon>Vibrio</taxon>
    </lineage>
</organism>
<keyword evidence="1" id="KW-0614">Plasmid</keyword>
<dbReference type="SUPFAM" id="SSF160930">
    <property type="entry name" value="FlhC-like"/>
    <property type="match status" value="1"/>
</dbReference>
<name>A0AAU8BT99_9VIBR</name>
<protein>
    <recommendedName>
        <fullName evidence="2">Flagellar transcriptional regulator FlhC</fullName>
    </recommendedName>
</protein>
<gene>
    <name evidence="1" type="ORF">PG915_24490</name>
</gene>
<accession>A0AAU8BT99</accession>
<dbReference type="RefSeq" id="WP_353500225.1">
    <property type="nucleotide sequence ID" value="NZ_CP115922.1"/>
</dbReference>